<evidence type="ECO:0000259" key="1">
    <source>
        <dbReference type="Pfam" id="PF14687"/>
    </source>
</evidence>
<dbReference type="EMBL" id="OU892284">
    <property type="protein sequence ID" value="CAG9772894.1"/>
    <property type="molecule type" value="Genomic_DNA"/>
</dbReference>
<evidence type="ECO:0000259" key="2">
    <source>
        <dbReference type="Pfam" id="PF14688"/>
    </source>
</evidence>
<evidence type="ECO:0000313" key="3">
    <source>
        <dbReference type="EMBL" id="CAG9772894.1"/>
    </source>
</evidence>
<dbReference type="AlphaFoldDB" id="A0A9N9QRY3"/>
<sequence length="489" mass="56848">MLGKATVCIVNKNFPVLIRNLTSTEVSTALRPFYFSVHPDLFGQHPTERAINETSLQQLSSVLQSLQAFKYLAPTTIPFYLKNRTQQNNDTIRLIKIYLKGRDIGTAIVDILKACNLPTSHVQHYVKSSDEVEARIRTENIKKQGDEWVGVKYQHEYDFTKNPFNAYTFRMQQETKDNLRLKNWLELNYEDALEKFRSGKSSKEEIEKLKQEMIENSKLKDIRWECGWNTQHFRGCLLSLKSLMEQHPQHMKNLEGQILVFSYFTGISLDGHLMLFSGEVRHNWLDFIKNITKHKLALDRVPYYEKSLSHVLRNIKVCRRKFMPDMKVGEYEINLKKLTTSVSDFFGRNRYPKSWPVTLENYEIVVETEAGPMMVSPTGQFIVPSSLPGPILISFITSNLEKAHTLSESYKHDKVMERALRKKCLQEFQLVELLKDDNITPELMIKFCQKLLASRSVLKEFTKDLSINVSSYYSVLSDGVVCVPWNFED</sequence>
<dbReference type="InterPro" id="IPR027989">
    <property type="entry name" value="DUF4461"/>
</dbReference>
<keyword evidence="4" id="KW-1185">Reference proteome</keyword>
<feature type="domain" description="DUF4461" evidence="2">
    <location>
        <begin position="180"/>
        <end position="488"/>
    </location>
</feature>
<dbReference type="InterPro" id="IPR027986">
    <property type="entry name" value="TCAIM"/>
</dbReference>
<dbReference type="Pfam" id="PF14688">
    <property type="entry name" value="DUF4461"/>
    <property type="match status" value="1"/>
</dbReference>
<proteinExistence type="predicted"/>
<organism evidence="3 4">
    <name type="scientific">Ceutorhynchus assimilis</name>
    <name type="common">cabbage seed weevil</name>
    <dbReference type="NCBI Taxonomy" id="467358"/>
    <lineage>
        <taxon>Eukaryota</taxon>
        <taxon>Metazoa</taxon>
        <taxon>Ecdysozoa</taxon>
        <taxon>Arthropoda</taxon>
        <taxon>Hexapoda</taxon>
        <taxon>Insecta</taxon>
        <taxon>Pterygota</taxon>
        <taxon>Neoptera</taxon>
        <taxon>Endopterygota</taxon>
        <taxon>Coleoptera</taxon>
        <taxon>Polyphaga</taxon>
        <taxon>Cucujiformia</taxon>
        <taxon>Curculionidae</taxon>
        <taxon>Ceutorhynchinae</taxon>
        <taxon>Ceutorhynchus</taxon>
    </lineage>
</organism>
<dbReference type="GO" id="GO:0005739">
    <property type="term" value="C:mitochondrion"/>
    <property type="evidence" value="ECO:0007669"/>
    <property type="project" value="TreeGrafter"/>
</dbReference>
<feature type="domain" description="DUF4460" evidence="1">
    <location>
        <begin position="19"/>
        <end position="117"/>
    </location>
</feature>
<protein>
    <recommendedName>
        <fullName evidence="5">T-cell activation inhibitor, mitochondrial</fullName>
    </recommendedName>
</protein>
<name>A0A9N9QRY3_9CUCU</name>
<evidence type="ECO:0008006" key="5">
    <source>
        <dbReference type="Google" id="ProtNLM"/>
    </source>
</evidence>
<gene>
    <name evidence="3" type="ORF">CEUTPL_LOCUS13296</name>
</gene>
<accession>A0A9N9QRY3</accession>
<dbReference type="PANTHER" id="PTHR31596">
    <property type="entry name" value="T-CELL ACTIVATION INHIBITOR, MITOCHONDRIAL"/>
    <property type="match status" value="1"/>
</dbReference>
<evidence type="ECO:0000313" key="4">
    <source>
        <dbReference type="Proteomes" id="UP001152799"/>
    </source>
</evidence>
<dbReference type="Pfam" id="PF14687">
    <property type="entry name" value="DUF4460"/>
    <property type="match status" value="1"/>
</dbReference>
<dbReference type="OrthoDB" id="4238at2759"/>
<reference evidence="3" key="1">
    <citation type="submission" date="2022-01" db="EMBL/GenBank/DDBJ databases">
        <authorList>
            <person name="King R."/>
        </authorList>
    </citation>
    <scope>NUCLEOTIDE SEQUENCE</scope>
</reference>
<dbReference type="InterPro" id="IPR028031">
    <property type="entry name" value="DUF4460"/>
</dbReference>
<dbReference type="Proteomes" id="UP001152799">
    <property type="component" value="Chromosome 8"/>
</dbReference>
<dbReference type="PANTHER" id="PTHR31596:SF1">
    <property type="entry name" value="T-CELL ACTIVATION INHIBITOR, MITOCHONDRIAL"/>
    <property type="match status" value="1"/>
</dbReference>